<dbReference type="AlphaFoldDB" id="C7LSE5"/>
<keyword evidence="3" id="KW-1185">Reference proteome</keyword>
<sequence>MIDFKIPAPRGIRRTRPTARADVQATEAPAALNAQV</sequence>
<accession>C7LSE5</accession>
<dbReference type="KEGG" id="dba:Dbac_0029"/>
<protein>
    <submittedName>
        <fullName evidence="2">Uncharacterized protein</fullName>
    </submittedName>
</protein>
<organism evidence="2 3">
    <name type="scientific">Desulfomicrobium baculatum (strain DSM 4028 / VKM B-1378 / X)</name>
    <name type="common">Desulfovibrio baculatus</name>
    <dbReference type="NCBI Taxonomy" id="525897"/>
    <lineage>
        <taxon>Bacteria</taxon>
        <taxon>Pseudomonadati</taxon>
        <taxon>Thermodesulfobacteriota</taxon>
        <taxon>Desulfovibrionia</taxon>
        <taxon>Desulfovibrionales</taxon>
        <taxon>Desulfomicrobiaceae</taxon>
        <taxon>Desulfomicrobium</taxon>
    </lineage>
</organism>
<evidence type="ECO:0000256" key="1">
    <source>
        <dbReference type="SAM" id="MobiDB-lite"/>
    </source>
</evidence>
<gene>
    <name evidence="2" type="ordered locus">Dbac_0029</name>
</gene>
<dbReference type="Proteomes" id="UP000002216">
    <property type="component" value="Chromosome"/>
</dbReference>
<evidence type="ECO:0000313" key="3">
    <source>
        <dbReference type="Proteomes" id="UP000002216"/>
    </source>
</evidence>
<name>C7LSE5_DESBD</name>
<evidence type="ECO:0000313" key="2">
    <source>
        <dbReference type="EMBL" id="ACU88159.1"/>
    </source>
</evidence>
<dbReference type="HOGENOM" id="CLU_3355787_0_0_7"/>
<reference evidence="2 3" key="1">
    <citation type="journal article" date="2009" name="Stand. Genomic Sci.">
        <title>Complete genome sequence of Desulfomicrobium baculatum type strain (X).</title>
        <authorList>
            <person name="Copeland A."/>
            <person name="Spring S."/>
            <person name="Goker M."/>
            <person name="Schneider S."/>
            <person name="Lapidus A."/>
            <person name="Del Rio T.G."/>
            <person name="Tice H."/>
            <person name="Cheng J.F."/>
            <person name="Chen F."/>
            <person name="Nolan M."/>
            <person name="Bruce D."/>
            <person name="Goodwin L."/>
            <person name="Pitluck S."/>
            <person name="Ivanova N."/>
            <person name="Mavrommatis K."/>
            <person name="Ovchinnikova G."/>
            <person name="Pati A."/>
            <person name="Chen A."/>
            <person name="Palaniappan K."/>
            <person name="Land M."/>
            <person name="Hauser L."/>
            <person name="Chang Y.J."/>
            <person name="Jeffries C.C."/>
            <person name="Meincke L."/>
            <person name="Sims D."/>
            <person name="Brettin T."/>
            <person name="Detter J.C."/>
            <person name="Han C."/>
            <person name="Chain P."/>
            <person name="Bristow J."/>
            <person name="Eisen J.A."/>
            <person name="Markowitz V."/>
            <person name="Hugenholtz P."/>
            <person name="Kyrpides N.C."/>
            <person name="Klenk H.P."/>
            <person name="Lucas S."/>
        </authorList>
    </citation>
    <scope>NUCLEOTIDE SEQUENCE [LARGE SCALE GENOMIC DNA]</scope>
    <source>
        <strain evidence="3">DSM 4028 / VKM B-1378 / X</strain>
    </source>
</reference>
<dbReference type="STRING" id="525897.Dbac_0029"/>
<feature type="region of interest" description="Disordered" evidence="1">
    <location>
        <begin position="16"/>
        <end position="36"/>
    </location>
</feature>
<dbReference type="EMBL" id="CP001629">
    <property type="protein sequence ID" value="ACU88159.1"/>
    <property type="molecule type" value="Genomic_DNA"/>
</dbReference>
<proteinExistence type="predicted"/>